<evidence type="ECO:0000313" key="3">
    <source>
        <dbReference type="EMBL" id="OSY46654.1"/>
    </source>
</evidence>
<dbReference type="Pfam" id="PF13508">
    <property type="entry name" value="Acetyltransf_7"/>
    <property type="match status" value="1"/>
</dbReference>
<evidence type="ECO:0000259" key="2">
    <source>
        <dbReference type="PROSITE" id="PS51186"/>
    </source>
</evidence>
<comment type="caution">
    <text evidence="3">The sequence shown here is derived from an EMBL/GenBank/DDBJ whole genome shotgun (WGS) entry which is preliminary data.</text>
</comment>
<dbReference type="Proteomes" id="UP000194225">
    <property type="component" value="Unassembled WGS sequence"/>
</dbReference>
<feature type="region of interest" description="Disordered" evidence="1">
    <location>
        <begin position="1"/>
        <end position="35"/>
    </location>
</feature>
<dbReference type="Gene3D" id="3.40.630.30">
    <property type="match status" value="1"/>
</dbReference>
<organism evidence="3 4">
    <name type="scientific">Streptomyces platensis</name>
    <dbReference type="NCBI Taxonomy" id="58346"/>
    <lineage>
        <taxon>Bacteria</taxon>
        <taxon>Bacillati</taxon>
        <taxon>Actinomycetota</taxon>
        <taxon>Actinomycetes</taxon>
        <taxon>Kitasatosporales</taxon>
        <taxon>Streptomycetaceae</taxon>
        <taxon>Streptomyces</taxon>
    </lineage>
</organism>
<evidence type="ECO:0000313" key="4">
    <source>
        <dbReference type="Proteomes" id="UP000194225"/>
    </source>
</evidence>
<reference evidence="3 4" key="1">
    <citation type="submission" date="2016-09" db="EMBL/GenBank/DDBJ databases">
        <title>Streptomyces platensis DSM40041, a candidate organism with high potential of specific P450 cytochromes.</title>
        <authorList>
            <person name="Grumaz C."/>
            <person name="Vainshtein Y."/>
            <person name="Kirstahler P."/>
            <person name="Sohn K."/>
        </authorList>
    </citation>
    <scope>NUCLEOTIDE SEQUENCE [LARGE SCALE GENOMIC DNA]</scope>
    <source>
        <strain evidence="3 4">DSM 40041</strain>
    </source>
</reference>
<sequence length="249" mass="26434">MLSRGGAGWPGTHHRRLSGRTGEGRRLGSWAGKDRGGWAAGTDDWAAHSKQYGNSLASPARTGDTDPVLLIHAPSLAELPTLRSIELASGTAFRGLGMAAIADAEPPSLAQLTAFQRAGRALVAYEEPGEAAAPHSTGQPLGFLLWEPVDGCTHIEQVSVHPQHAHRRIGRALIDRAERAGGPAPLTLTTFAEVPWNAPYYARLGFRTLTDTELTPGLRAIRAHEAALGLDHWPRVCMRREAGGAGSGT</sequence>
<dbReference type="CDD" id="cd04301">
    <property type="entry name" value="NAT_SF"/>
    <property type="match status" value="1"/>
</dbReference>
<accession>A0ABX3Y0M9</accession>
<dbReference type="SUPFAM" id="SSF55729">
    <property type="entry name" value="Acyl-CoA N-acyltransferases (Nat)"/>
    <property type="match status" value="1"/>
</dbReference>
<gene>
    <name evidence="3" type="ORF">BG653_02021</name>
</gene>
<keyword evidence="4" id="KW-1185">Reference proteome</keyword>
<name>A0ABX3Y0M9_STRPT</name>
<feature type="domain" description="N-acetyltransferase" evidence="2">
    <location>
        <begin position="80"/>
        <end position="225"/>
    </location>
</feature>
<protein>
    <submittedName>
        <fullName evidence="3">Acetyltransferase (GNAT) family protein</fullName>
    </submittedName>
</protein>
<dbReference type="InterPro" id="IPR000182">
    <property type="entry name" value="GNAT_dom"/>
</dbReference>
<feature type="compositionally biased region" description="Basic and acidic residues" evidence="1">
    <location>
        <begin position="22"/>
        <end position="35"/>
    </location>
</feature>
<dbReference type="EMBL" id="MIGA01000009">
    <property type="protein sequence ID" value="OSY46654.1"/>
    <property type="molecule type" value="Genomic_DNA"/>
</dbReference>
<evidence type="ECO:0000256" key="1">
    <source>
        <dbReference type="SAM" id="MobiDB-lite"/>
    </source>
</evidence>
<proteinExistence type="predicted"/>
<dbReference type="InterPro" id="IPR016181">
    <property type="entry name" value="Acyl_CoA_acyltransferase"/>
</dbReference>
<dbReference type="PROSITE" id="PS51186">
    <property type="entry name" value="GNAT"/>
    <property type="match status" value="1"/>
</dbReference>